<dbReference type="InterPro" id="IPR036291">
    <property type="entry name" value="NAD(P)-bd_dom_sf"/>
</dbReference>
<gene>
    <name evidence="3" type="ORF">O3P69_015981</name>
</gene>
<dbReference type="EMBL" id="JARAKH010000036">
    <property type="protein sequence ID" value="KAK8383918.1"/>
    <property type="molecule type" value="Genomic_DNA"/>
</dbReference>
<dbReference type="PANTHER" id="PTHR22981:SF84">
    <property type="entry name" value="3-HYDROXYISOBUTYRATE DEHYDROGENASE"/>
    <property type="match status" value="1"/>
</dbReference>
<evidence type="ECO:0008006" key="5">
    <source>
        <dbReference type="Google" id="ProtNLM"/>
    </source>
</evidence>
<dbReference type="Pfam" id="PF14833">
    <property type="entry name" value="NAD_binding_11"/>
    <property type="match status" value="1"/>
</dbReference>
<dbReference type="GO" id="GO:0008442">
    <property type="term" value="F:3-hydroxyisobutyrate dehydrogenase activity"/>
    <property type="evidence" value="ECO:0007669"/>
    <property type="project" value="TreeGrafter"/>
</dbReference>
<protein>
    <recommendedName>
        <fullName evidence="5">3-hydroxyisobutyrate dehydrogenase</fullName>
    </recommendedName>
</protein>
<evidence type="ECO:0000259" key="1">
    <source>
        <dbReference type="Pfam" id="PF03446"/>
    </source>
</evidence>
<organism evidence="3 4">
    <name type="scientific">Scylla paramamosain</name>
    <name type="common">Mud crab</name>
    <dbReference type="NCBI Taxonomy" id="85552"/>
    <lineage>
        <taxon>Eukaryota</taxon>
        <taxon>Metazoa</taxon>
        <taxon>Ecdysozoa</taxon>
        <taxon>Arthropoda</taxon>
        <taxon>Crustacea</taxon>
        <taxon>Multicrustacea</taxon>
        <taxon>Malacostraca</taxon>
        <taxon>Eumalacostraca</taxon>
        <taxon>Eucarida</taxon>
        <taxon>Decapoda</taxon>
        <taxon>Pleocyemata</taxon>
        <taxon>Brachyura</taxon>
        <taxon>Eubrachyura</taxon>
        <taxon>Portunoidea</taxon>
        <taxon>Portunidae</taxon>
        <taxon>Portuninae</taxon>
        <taxon>Scylla</taxon>
    </lineage>
</organism>
<proteinExistence type="predicted"/>
<evidence type="ECO:0000313" key="4">
    <source>
        <dbReference type="Proteomes" id="UP001487740"/>
    </source>
</evidence>
<evidence type="ECO:0000313" key="3">
    <source>
        <dbReference type="EMBL" id="KAK8383918.1"/>
    </source>
</evidence>
<feature type="domain" description="6-phosphogluconate dehydrogenase NADP-binding" evidence="1">
    <location>
        <begin position="63"/>
        <end position="222"/>
    </location>
</feature>
<dbReference type="GO" id="GO:0005739">
    <property type="term" value="C:mitochondrion"/>
    <property type="evidence" value="ECO:0007669"/>
    <property type="project" value="TreeGrafter"/>
</dbReference>
<dbReference type="InterPro" id="IPR013328">
    <property type="entry name" value="6PGD_dom2"/>
</dbReference>
<dbReference type="Pfam" id="PF03446">
    <property type="entry name" value="NAD_binding_2"/>
    <property type="match status" value="1"/>
</dbReference>
<dbReference type="GO" id="GO:0050661">
    <property type="term" value="F:NADP binding"/>
    <property type="evidence" value="ECO:0007669"/>
    <property type="project" value="InterPro"/>
</dbReference>
<dbReference type="AlphaFoldDB" id="A0AAW0T975"/>
<dbReference type="InterPro" id="IPR006115">
    <property type="entry name" value="6PGDH_NADP-bd"/>
</dbReference>
<feature type="domain" description="3-hydroxyisobutyrate dehydrogenase-like NAD-binding" evidence="2">
    <location>
        <begin position="226"/>
        <end position="338"/>
    </location>
</feature>
<comment type="caution">
    <text evidence="3">The sequence shown here is derived from an EMBL/GenBank/DDBJ whole genome shotgun (WGS) entry which is preliminary data.</text>
</comment>
<sequence length="391" mass="42249">MASSLRVRAVGGLGFGRVWLAASRSAASCVVGSRGHKQGSRQMAVFQSRPLVRNLTTTSKDTKIGIIGIGQVGAAVAGNLLQKGYQVTAISDPEASRMAHLPSSIPRCSSPAEVLSLSDVVLTCLPKPTHVKGVAESSDGLLANFTAGKIWVDHSTTEYEQTIEYMKEVEGKGGYMLESPITGGLDALRKGQMVAYVGGRKDVADAVMPILEASYMTVFYVGPTVGTAMVIKVVSNMLCCVHVVAMGEALMLGKRANIDLRTFWDGIRLSVGNSFVWETAAPVVFNGGEYDPGFSLSLQNKDLQLGYDMARKFKVPMALHQHTLSTYRAAEYQFGEEAGCYIVPRALELALNEYLQIPGFSRWEYNNVVADGSLNVTHEAIEDPKEAQKEE</sequence>
<reference evidence="3 4" key="1">
    <citation type="submission" date="2023-03" db="EMBL/GenBank/DDBJ databases">
        <title>High-quality genome of Scylla paramamosain provides insights in environmental adaptation.</title>
        <authorList>
            <person name="Zhang L."/>
        </authorList>
    </citation>
    <scope>NUCLEOTIDE SEQUENCE [LARGE SCALE GENOMIC DNA]</scope>
    <source>
        <strain evidence="3">LZ_2023a</strain>
        <tissue evidence="3">Muscle</tissue>
    </source>
</reference>
<dbReference type="InterPro" id="IPR008927">
    <property type="entry name" value="6-PGluconate_DH-like_C_sf"/>
</dbReference>
<keyword evidence="4" id="KW-1185">Reference proteome</keyword>
<name>A0AAW0T975_SCYPA</name>
<dbReference type="Proteomes" id="UP001487740">
    <property type="component" value="Unassembled WGS sequence"/>
</dbReference>
<dbReference type="Gene3D" id="3.40.50.720">
    <property type="entry name" value="NAD(P)-binding Rossmann-like Domain"/>
    <property type="match status" value="1"/>
</dbReference>
<dbReference type="GO" id="GO:0051287">
    <property type="term" value="F:NAD binding"/>
    <property type="evidence" value="ECO:0007669"/>
    <property type="project" value="InterPro"/>
</dbReference>
<dbReference type="PANTHER" id="PTHR22981">
    <property type="entry name" value="3-HYDROXYISOBUTYRATE DEHYDROGENASE-RELATED"/>
    <property type="match status" value="1"/>
</dbReference>
<dbReference type="InterPro" id="IPR029154">
    <property type="entry name" value="HIBADH-like_NADP-bd"/>
</dbReference>
<dbReference type="SUPFAM" id="SSF48179">
    <property type="entry name" value="6-phosphogluconate dehydrogenase C-terminal domain-like"/>
    <property type="match status" value="1"/>
</dbReference>
<dbReference type="SUPFAM" id="SSF51735">
    <property type="entry name" value="NAD(P)-binding Rossmann-fold domains"/>
    <property type="match status" value="1"/>
</dbReference>
<dbReference type="Gene3D" id="1.10.1040.10">
    <property type="entry name" value="N-(1-d-carboxylethyl)-l-norvaline Dehydrogenase, domain 2"/>
    <property type="match status" value="1"/>
</dbReference>
<evidence type="ECO:0000259" key="2">
    <source>
        <dbReference type="Pfam" id="PF14833"/>
    </source>
</evidence>
<accession>A0AAW0T975</accession>
<dbReference type="GO" id="GO:0006574">
    <property type="term" value="P:L-valine catabolic process"/>
    <property type="evidence" value="ECO:0007669"/>
    <property type="project" value="TreeGrafter"/>
</dbReference>